<dbReference type="OrthoDB" id="652227at2"/>
<dbReference type="EMBL" id="FOKV01000003">
    <property type="protein sequence ID" value="SFC28525.1"/>
    <property type="molecule type" value="Genomic_DNA"/>
</dbReference>
<dbReference type="STRING" id="1334022.SAMN04487907_103207"/>
<protein>
    <submittedName>
        <fullName evidence="1">Uncharacterized protein</fullName>
    </submittedName>
</protein>
<keyword evidence="2" id="KW-1185">Reference proteome</keyword>
<dbReference type="RefSeq" id="WP_092541947.1">
    <property type="nucleotide sequence ID" value="NZ_FOKV01000003.1"/>
</dbReference>
<reference evidence="2" key="1">
    <citation type="submission" date="2016-10" db="EMBL/GenBank/DDBJ databases">
        <authorList>
            <person name="Varghese N."/>
            <person name="Submissions S."/>
        </authorList>
    </citation>
    <scope>NUCLEOTIDE SEQUENCE [LARGE SCALE GENOMIC DNA]</scope>
    <source>
        <strain evidence="2">DSM 24499</strain>
    </source>
</reference>
<sequence length="152" mass="18400">MESDLDKYISKFYSIVKLKYALSFGKKLKAFYCEMNGFTINYDRWFIDLFSFSKIGQEDYDWLSDYDHLTKIDLTITGFENLQKVYEDVYKNKKIEIPEIEQAYEVAELLIILRLQELFRKTYQSAKSNEKKWTEFPMFVTAHDYEMIYQTK</sequence>
<dbReference type="AlphaFoldDB" id="A0A1I1HXL0"/>
<dbReference type="Proteomes" id="UP000199438">
    <property type="component" value="Unassembled WGS sequence"/>
</dbReference>
<evidence type="ECO:0000313" key="2">
    <source>
        <dbReference type="Proteomes" id="UP000199438"/>
    </source>
</evidence>
<accession>A0A1I1HXL0</accession>
<proteinExistence type="predicted"/>
<organism evidence="1 2">
    <name type="scientific">Zunongwangia mangrovi</name>
    <dbReference type="NCBI Taxonomy" id="1334022"/>
    <lineage>
        <taxon>Bacteria</taxon>
        <taxon>Pseudomonadati</taxon>
        <taxon>Bacteroidota</taxon>
        <taxon>Flavobacteriia</taxon>
        <taxon>Flavobacteriales</taxon>
        <taxon>Flavobacteriaceae</taxon>
        <taxon>Zunongwangia</taxon>
    </lineage>
</organism>
<evidence type="ECO:0000313" key="1">
    <source>
        <dbReference type="EMBL" id="SFC28525.1"/>
    </source>
</evidence>
<name>A0A1I1HXL0_9FLAO</name>
<gene>
    <name evidence="1" type="ORF">SAMN04487907_103207</name>
</gene>